<gene>
    <name evidence="1" type="ORF">GGD50_004103</name>
</gene>
<name>A0A7W8XTT7_9HYPH</name>
<dbReference type="Proteomes" id="UP000549882">
    <property type="component" value="Unassembled WGS sequence"/>
</dbReference>
<evidence type="ECO:0000313" key="2">
    <source>
        <dbReference type="Proteomes" id="UP000549882"/>
    </source>
</evidence>
<sequence length="93" mass="9616">MFGTLIASLDNPETAAALMDALGMEGLAERLEMAAAAEGIEPAAYLAITVRSFMETASDDHFVQLIGIMNSAKDPGLAAIRAILAKALPEAAP</sequence>
<organism evidence="1 2">
    <name type="scientific">Rhizobium paranaense</name>
    <dbReference type="NCBI Taxonomy" id="1650438"/>
    <lineage>
        <taxon>Bacteria</taxon>
        <taxon>Pseudomonadati</taxon>
        <taxon>Pseudomonadota</taxon>
        <taxon>Alphaproteobacteria</taxon>
        <taxon>Hyphomicrobiales</taxon>
        <taxon>Rhizobiaceae</taxon>
        <taxon>Rhizobium/Agrobacterium group</taxon>
        <taxon>Rhizobium</taxon>
    </lineage>
</organism>
<dbReference type="EMBL" id="JACHBI010000008">
    <property type="protein sequence ID" value="MBB5575468.1"/>
    <property type="molecule type" value="Genomic_DNA"/>
</dbReference>
<proteinExistence type="predicted"/>
<protein>
    <submittedName>
        <fullName evidence="1">Uncharacterized protein</fullName>
    </submittedName>
</protein>
<evidence type="ECO:0000313" key="1">
    <source>
        <dbReference type="EMBL" id="MBB5575468.1"/>
    </source>
</evidence>
<keyword evidence="2" id="KW-1185">Reference proteome</keyword>
<comment type="caution">
    <text evidence="1">The sequence shown here is derived from an EMBL/GenBank/DDBJ whole genome shotgun (WGS) entry which is preliminary data.</text>
</comment>
<dbReference type="AlphaFoldDB" id="A0A7W8XTT7"/>
<dbReference type="RefSeq" id="WP_183938760.1">
    <property type="nucleotide sequence ID" value="NZ_JACHBI010000008.1"/>
</dbReference>
<reference evidence="1 2" key="1">
    <citation type="submission" date="2020-08" db="EMBL/GenBank/DDBJ databases">
        <title>Genomic Encyclopedia of Type Strains, Phase IV (KMG-V): Genome sequencing to study the core and pangenomes of soil and plant-associated prokaryotes.</title>
        <authorList>
            <person name="Whitman W."/>
        </authorList>
    </citation>
    <scope>NUCLEOTIDE SEQUENCE [LARGE SCALE GENOMIC DNA]</scope>
    <source>
        <strain evidence="1 2">SEMIA 4064</strain>
    </source>
</reference>
<accession>A0A7W8XTT7</accession>